<dbReference type="InterPro" id="IPR001810">
    <property type="entry name" value="F-box_dom"/>
</dbReference>
<reference evidence="2 3" key="1">
    <citation type="submission" date="2024-01" db="EMBL/GenBank/DDBJ databases">
        <authorList>
            <person name="Waweru B."/>
        </authorList>
    </citation>
    <scope>NUCLEOTIDE SEQUENCE [LARGE SCALE GENOMIC DNA]</scope>
</reference>
<name>A0AAV1RRP6_9ROSI</name>
<dbReference type="SMART" id="SM00256">
    <property type="entry name" value="FBOX"/>
    <property type="match status" value="1"/>
</dbReference>
<evidence type="ECO:0000259" key="1">
    <source>
        <dbReference type="SMART" id="SM00256"/>
    </source>
</evidence>
<dbReference type="CDD" id="cd09917">
    <property type="entry name" value="F-box_SF"/>
    <property type="match status" value="1"/>
</dbReference>
<dbReference type="SUPFAM" id="SSF81383">
    <property type="entry name" value="F-box domain"/>
    <property type="match status" value="1"/>
</dbReference>
<dbReference type="InterPro" id="IPR036047">
    <property type="entry name" value="F-box-like_dom_sf"/>
</dbReference>
<evidence type="ECO:0000313" key="3">
    <source>
        <dbReference type="Proteomes" id="UP001314170"/>
    </source>
</evidence>
<dbReference type="Proteomes" id="UP001314170">
    <property type="component" value="Unassembled WGS sequence"/>
</dbReference>
<protein>
    <recommendedName>
        <fullName evidence="1">F-box domain-containing protein</fullName>
    </recommendedName>
</protein>
<keyword evidence="3" id="KW-1185">Reference proteome</keyword>
<gene>
    <name evidence="2" type="ORF">DCAF_LOCUS14415</name>
</gene>
<dbReference type="Gene3D" id="1.20.1280.50">
    <property type="match status" value="1"/>
</dbReference>
<organism evidence="2 3">
    <name type="scientific">Dovyalis caffra</name>
    <dbReference type="NCBI Taxonomy" id="77055"/>
    <lineage>
        <taxon>Eukaryota</taxon>
        <taxon>Viridiplantae</taxon>
        <taxon>Streptophyta</taxon>
        <taxon>Embryophyta</taxon>
        <taxon>Tracheophyta</taxon>
        <taxon>Spermatophyta</taxon>
        <taxon>Magnoliopsida</taxon>
        <taxon>eudicotyledons</taxon>
        <taxon>Gunneridae</taxon>
        <taxon>Pentapetalae</taxon>
        <taxon>rosids</taxon>
        <taxon>fabids</taxon>
        <taxon>Malpighiales</taxon>
        <taxon>Salicaceae</taxon>
        <taxon>Flacourtieae</taxon>
        <taxon>Dovyalis</taxon>
    </lineage>
</organism>
<evidence type="ECO:0000313" key="2">
    <source>
        <dbReference type="EMBL" id="CAK7339364.1"/>
    </source>
</evidence>
<feature type="domain" description="F-box" evidence="1">
    <location>
        <begin position="30"/>
        <end position="72"/>
    </location>
</feature>
<dbReference type="Pfam" id="PF12937">
    <property type="entry name" value="F-box-like"/>
    <property type="match status" value="1"/>
</dbReference>
<comment type="caution">
    <text evidence="2">The sequence shown here is derived from an EMBL/GenBank/DDBJ whole genome shotgun (WGS) entry which is preliminary data.</text>
</comment>
<proteinExistence type="predicted"/>
<sequence length="288" mass="32930">MRRSKSAKQSYNPKITVRRSERLADKFKKLPDDLILKILSNIQDDPKTLILCSSVCKHWNSLVSKIDTLSLRFLCAREGDDGADDSLLCSHSHHHMKYAAFPALMKVFANLTSLEIKLCSFPSSPSLHVSRLNCMIDDVMILNANMQGSGSRGKVFIGEEELDKFLDLISTTMVYESWLNWLNNPRNVTYWIKNPGNDERSWLRENVWVVNGLEFPWMKDWVATDIVVMESVVKELLSAFDDNGNCNDDSVDLKQTISLRVPEDLEQIESVVSTGYFLRHGKKQLDQL</sequence>
<dbReference type="PANTHER" id="PTHR31215">
    <property type="entry name" value="OS05G0510400 PROTEIN-RELATED"/>
    <property type="match status" value="1"/>
</dbReference>
<dbReference type="AlphaFoldDB" id="A0AAV1RRP6"/>
<accession>A0AAV1RRP6</accession>
<dbReference type="EMBL" id="CAWUPB010001157">
    <property type="protein sequence ID" value="CAK7339364.1"/>
    <property type="molecule type" value="Genomic_DNA"/>
</dbReference>
<dbReference type="InterPro" id="IPR044809">
    <property type="entry name" value="AUF1-like"/>
</dbReference>